<dbReference type="SMART" id="SM00646">
    <property type="entry name" value="Ami_3"/>
    <property type="match status" value="1"/>
</dbReference>
<evidence type="ECO:0000313" key="3">
    <source>
        <dbReference type="EMBL" id="XCC62140.1"/>
    </source>
</evidence>
<protein>
    <submittedName>
        <fullName evidence="3">N-acetylmuramoyl-L-alanine amidase</fullName>
        <ecNumber evidence="3">3.5.1.28</ecNumber>
    </submittedName>
</protein>
<dbReference type="PANTHER" id="PTHR30404:SF0">
    <property type="entry name" value="N-ACETYLMURAMOYL-L-ALANINE AMIDASE AMIC"/>
    <property type="match status" value="1"/>
</dbReference>
<dbReference type="EMBL" id="CP117826">
    <property type="protein sequence ID" value="XCC62140.1"/>
    <property type="molecule type" value="Genomic_DNA"/>
</dbReference>
<proteinExistence type="predicted"/>
<dbReference type="GO" id="GO:0008745">
    <property type="term" value="F:N-acetylmuramoyl-L-alanine amidase activity"/>
    <property type="evidence" value="ECO:0007669"/>
    <property type="project" value="UniProtKB-EC"/>
</dbReference>
<dbReference type="AlphaFoldDB" id="A0AAU8A7K8"/>
<organism evidence="3">
    <name type="scientific">Christensenella massiliensis</name>
    <dbReference type="NCBI Taxonomy" id="1805714"/>
    <lineage>
        <taxon>Bacteria</taxon>
        <taxon>Bacillati</taxon>
        <taxon>Bacillota</taxon>
        <taxon>Clostridia</taxon>
        <taxon>Christensenellales</taxon>
        <taxon>Christensenellaceae</taxon>
        <taxon>Christensenella</taxon>
    </lineage>
</organism>
<name>A0AAU8A7K8_9FIRM</name>
<reference evidence="3" key="1">
    <citation type="submission" date="2023-02" db="EMBL/GenBank/DDBJ databases">
        <title>Gut commensal Christensenella minuta modulates host metabolism via a new class of secondary bile acids.</title>
        <authorList>
            <person name="Liu C."/>
        </authorList>
    </citation>
    <scope>NUCLEOTIDE SEQUENCE</scope>
    <source>
        <strain evidence="3">CA70</strain>
    </source>
</reference>
<sequence>MLLAAVFLAAVCIFFLCKAFPLETSRAADTAAINETENVQELLMVNAAPRIIIDAGHGDTDVGTKGVSTGRLEKEVNLEIALKLRTVLEQEGYTVIMTRESDEPIAAANEPDAKKRKAADMKKREEIIRTANADAFVSIHQNFFEKGSGAAGPQVFCRDREAAGYELAKYVQAALNEQLSIQNPRDVNTGDYQLLRPGSQASVIVECGFFSNPEEEQKLQKDDYQQKLAQAVASGIGQYLSEKNG</sequence>
<dbReference type="PANTHER" id="PTHR30404">
    <property type="entry name" value="N-ACETYLMURAMOYL-L-ALANINE AMIDASE"/>
    <property type="match status" value="1"/>
</dbReference>
<evidence type="ECO:0000256" key="1">
    <source>
        <dbReference type="ARBA" id="ARBA00022801"/>
    </source>
</evidence>
<feature type="domain" description="MurNAc-LAA" evidence="2">
    <location>
        <begin position="125"/>
        <end position="237"/>
    </location>
</feature>
<keyword evidence="1 3" id="KW-0378">Hydrolase</keyword>
<dbReference type="InterPro" id="IPR050695">
    <property type="entry name" value="N-acetylmuramoyl_amidase_3"/>
</dbReference>
<dbReference type="CDD" id="cd02696">
    <property type="entry name" value="MurNAc-LAA"/>
    <property type="match status" value="1"/>
</dbReference>
<accession>A0AAU8A7K8</accession>
<dbReference type="Pfam" id="PF01520">
    <property type="entry name" value="Amidase_3"/>
    <property type="match status" value="1"/>
</dbReference>
<evidence type="ECO:0000259" key="2">
    <source>
        <dbReference type="SMART" id="SM00646"/>
    </source>
</evidence>
<dbReference type="EC" id="3.5.1.28" evidence="3"/>
<gene>
    <name evidence="3" type="ORF">PUP29_11490</name>
</gene>
<dbReference type="GO" id="GO:0030288">
    <property type="term" value="C:outer membrane-bounded periplasmic space"/>
    <property type="evidence" value="ECO:0007669"/>
    <property type="project" value="TreeGrafter"/>
</dbReference>
<dbReference type="GO" id="GO:0009253">
    <property type="term" value="P:peptidoglycan catabolic process"/>
    <property type="evidence" value="ECO:0007669"/>
    <property type="project" value="InterPro"/>
</dbReference>
<dbReference type="Gene3D" id="3.40.630.40">
    <property type="entry name" value="Zn-dependent exopeptidases"/>
    <property type="match status" value="1"/>
</dbReference>
<dbReference type="InterPro" id="IPR002508">
    <property type="entry name" value="MurNAc-LAA_cat"/>
</dbReference>
<dbReference type="SUPFAM" id="SSF53187">
    <property type="entry name" value="Zn-dependent exopeptidases"/>
    <property type="match status" value="1"/>
</dbReference>
<dbReference type="RefSeq" id="WP_353423394.1">
    <property type="nucleotide sequence ID" value="NZ_CP117826.1"/>
</dbReference>